<comment type="similarity">
    <text evidence="1">Belongs to the Gfa family.</text>
</comment>
<proteinExistence type="inferred from homology"/>
<evidence type="ECO:0000256" key="4">
    <source>
        <dbReference type="ARBA" id="ARBA00023239"/>
    </source>
</evidence>
<dbReference type="InterPro" id="IPR006913">
    <property type="entry name" value="CENP-V/GFA"/>
</dbReference>
<dbReference type="AlphaFoldDB" id="A0A858STX3"/>
<dbReference type="PROSITE" id="PS51891">
    <property type="entry name" value="CENP_V_GFA"/>
    <property type="match status" value="1"/>
</dbReference>
<evidence type="ECO:0000256" key="3">
    <source>
        <dbReference type="ARBA" id="ARBA00022833"/>
    </source>
</evidence>
<dbReference type="InterPro" id="IPR011057">
    <property type="entry name" value="Mss4-like_sf"/>
</dbReference>
<sequence length="142" mass="15387">MIFKAQCSCGAVRLEASGEPVVQCYCHCNSCRSYTGAPVSAPVLWPRASVRFTAGEDHVDRYARSGAETGGILTCQTCHGLVGIHLAGPDLFDIYAGLLSDFEFRPTVHLNYENAVLKVRDGLPKLKDMPEDWGGSGEILPE</sequence>
<keyword evidence="7" id="KW-1185">Reference proteome</keyword>
<evidence type="ECO:0000313" key="6">
    <source>
        <dbReference type="EMBL" id="QJF51457.1"/>
    </source>
</evidence>
<dbReference type="KEGG" id="rpon:G3256_09940"/>
<dbReference type="GO" id="GO:0016846">
    <property type="term" value="F:carbon-sulfur lyase activity"/>
    <property type="evidence" value="ECO:0007669"/>
    <property type="project" value="InterPro"/>
</dbReference>
<feature type="domain" description="CENP-V/GFA" evidence="5">
    <location>
        <begin position="3"/>
        <end position="113"/>
    </location>
</feature>
<dbReference type="SUPFAM" id="SSF51316">
    <property type="entry name" value="Mss4-like"/>
    <property type="match status" value="1"/>
</dbReference>
<dbReference type="Pfam" id="PF04828">
    <property type="entry name" value="GFA"/>
    <property type="match status" value="1"/>
</dbReference>
<evidence type="ECO:0000313" key="7">
    <source>
        <dbReference type="Proteomes" id="UP000503308"/>
    </source>
</evidence>
<gene>
    <name evidence="6" type="ORF">G3256_09940</name>
</gene>
<evidence type="ECO:0000256" key="2">
    <source>
        <dbReference type="ARBA" id="ARBA00022723"/>
    </source>
</evidence>
<dbReference type="Gene3D" id="3.90.1590.10">
    <property type="entry name" value="glutathione-dependent formaldehyde- activating enzyme (gfa)"/>
    <property type="match status" value="1"/>
</dbReference>
<keyword evidence="3" id="KW-0862">Zinc</keyword>
<name>A0A858STX3_9RHOB</name>
<evidence type="ECO:0000259" key="5">
    <source>
        <dbReference type="PROSITE" id="PS51891"/>
    </source>
</evidence>
<accession>A0A858STX3</accession>
<dbReference type="GO" id="GO:0046872">
    <property type="term" value="F:metal ion binding"/>
    <property type="evidence" value="ECO:0007669"/>
    <property type="project" value="UniProtKB-KW"/>
</dbReference>
<dbReference type="Proteomes" id="UP000503308">
    <property type="component" value="Chromosome"/>
</dbReference>
<evidence type="ECO:0000256" key="1">
    <source>
        <dbReference type="ARBA" id="ARBA00005495"/>
    </source>
</evidence>
<dbReference type="RefSeq" id="WP_169640673.1">
    <property type="nucleotide sequence ID" value="NZ_CP048788.1"/>
</dbReference>
<dbReference type="PANTHER" id="PTHR33337">
    <property type="entry name" value="GFA DOMAIN-CONTAINING PROTEIN"/>
    <property type="match status" value="1"/>
</dbReference>
<dbReference type="EMBL" id="CP048788">
    <property type="protein sequence ID" value="QJF51457.1"/>
    <property type="molecule type" value="Genomic_DNA"/>
</dbReference>
<keyword evidence="4" id="KW-0456">Lyase</keyword>
<organism evidence="6 7">
    <name type="scientific">Roseobacter ponti</name>
    <dbReference type="NCBI Taxonomy" id="1891787"/>
    <lineage>
        <taxon>Bacteria</taxon>
        <taxon>Pseudomonadati</taxon>
        <taxon>Pseudomonadota</taxon>
        <taxon>Alphaproteobacteria</taxon>
        <taxon>Rhodobacterales</taxon>
        <taxon>Roseobacteraceae</taxon>
        <taxon>Roseobacter</taxon>
    </lineage>
</organism>
<reference evidence="6 7" key="1">
    <citation type="submission" date="2020-02" db="EMBL/GenBank/DDBJ databases">
        <title>Genome sequence of Roseobacter ponti.</title>
        <authorList>
            <person name="Hollensteiner J."/>
            <person name="Schneider D."/>
            <person name="Poehlein A."/>
            <person name="Daniel R."/>
        </authorList>
    </citation>
    <scope>NUCLEOTIDE SEQUENCE [LARGE SCALE GENOMIC DNA]</scope>
    <source>
        <strain evidence="6 7">DSM 106830</strain>
    </source>
</reference>
<keyword evidence="2" id="KW-0479">Metal-binding</keyword>
<protein>
    <submittedName>
        <fullName evidence="6">GFA family protein</fullName>
    </submittedName>
</protein>
<dbReference type="PANTHER" id="PTHR33337:SF40">
    <property type="entry name" value="CENP-V_GFA DOMAIN-CONTAINING PROTEIN-RELATED"/>
    <property type="match status" value="1"/>
</dbReference>